<protein>
    <recommendedName>
        <fullName evidence="3">Cyclin-dependent kinase inhibitor domain-containing protein</fullName>
    </recommendedName>
</protein>
<dbReference type="Gene3D" id="4.10.365.10">
    <property type="entry name" value="p27"/>
    <property type="match status" value="1"/>
</dbReference>
<dbReference type="AlphaFoldDB" id="A0A6G0ZNN8"/>
<dbReference type="GO" id="GO:0051726">
    <property type="term" value="P:regulation of cell cycle"/>
    <property type="evidence" value="ECO:0007669"/>
    <property type="project" value="InterPro"/>
</dbReference>
<gene>
    <name evidence="4" type="ORF">FWK35_00002947</name>
</gene>
<evidence type="ECO:0000256" key="2">
    <source>
        <dbReference type="ARBA" id="ARBA00023013"/>
    </source>
</evidence>
<reference evidence="4 5" key="1">
    <citation type="submission" date="2019-08" db="EMBL/GenBank/DDBJ databases">
        <title>Whole genome of Aphis craccivora.</title>
        <authorList>
            <person name="Voronova N.V."/>
            <person name="Shulinski R.S."/>
            <person name="Bandarenka Y.V."/>
            <person name="Zhorov D.G."/>
            <person name="Warner D."/>
        </authorList>
    </citation>
    <scope>NUCLEOTIDE SEQUENCE [LARGE SCALE GENOMIC DNA]</scope>
    <source>
        <strain evidence="4">180601</strain>
        <tissue evidence="4">Whole Body</tissue>
    </source>
</reference>
<dbReference type="Proteomes" id="UP000478052">
    <property type="component" value="Unassembled WGS sequence"/>
</dbReference>
<organism evidence="4 5">
    <name type="scientific">Aphis craccivora</name>
    <name type="common">Cowpea aphid</name>
    <dbReference type="NCBI Taxonomy" id="307492"/>
    <lineage>
        <taxon>Eukaryota</taxon>
        <taxon>Metazoa</taxon>
        <taxon>Ecdysozoa</taxon>
        <taxon>Arthropoda</taxon>
        <taxon>Hexapoda</taxon>
        <taxon>Insecta</taxon>
        <taxon>Pterygota</taxon>
        <taxon>Neoptera</taxon>
        <taxon>Paraneoptera</taxon>
        <taxon>Hemiptera</taxon>
        <taxon>Sternorrhyncha</taxon>
        <taxon>Aphidomorpha</taxon>
        <taxon>Aphidoidea</taxon>
        <taxon>Aphididae</taxon>
        <taxon>Aphidini</taxon>
        <taxon>Aphis</taxon>
        <taxon>Aphis</taxon>
    </lineage>
</organism>
<comment type="caution">
    <text evidence="4">The sequence shown here is derived from an EMBL/GenBank/DDBJ whole genome shotgun (WGS) entry which is preliminary data.</text>
</comment>
<dbReference type="GO" id="GO:0004861">
    <property type="term" value="F:cyclin-dependent protein serine/threonine kinase inhibitor activity"/>
    <property type="evidence" value="ECO:0007669"/>
    <property type="project" value="InterPro"/>
</dbReference>
<dbReference type="EMBL" id="VUJU01000127">
    <property type="protein sequence ID" value="KAF0772839.1"/>
    <property type="molecule type" value="Genomic_DNA"/>
</dbReference>
<evidence type="ECO:0000259" key="3">
    <source>
        <dbReference type="Pfam" id="PF02234"/>
    </source>
</evidence>
<name>A0A6G0ZNN8_APHCR</name>
<comment type="similarity">
    <text evidence="1">Belongs to the CDI family.</text>
</comment>
<dbReference type="OrthoDB" id="6639287at2759"/>
<dbReference type="InterPro" id="IPR044898">
    <property type="entry name" value="CDI_dom_sf"/>
</dbReference>
<dbReference type="Pfam" id="PF02234">
    <property type="entry name" value="CDI"/>
    <property type="match status" value="1"/>
</dbReference>
<keyword evidence="5" id="KW-1185">Reference proteome</keyword>
<keyword evidence="2" id="KW-0649">Protein kinase inhibitor</keyword>
<sequence>MLNRPPPVVAAAARRCLFQDDRRSLAACNDDNAALEVAMTIERELLARKRDQWNFDFLNGTPVMEEELCNNNWQWDIIVTS</sequence>
<proteinExistence type="inferred from homology"/>
<evidence type="ECO:0000256" key="1">
    <source>
        <dbReference type="ARBA" id="ARBA00006726"/>
    </source>
</evidence>
<accession>A0A6G0ZNN8</accession>
<evidence type="ECO:0000313" key="4">
    <source>
        <dbReference type="EMBL" id="KAF0772839.1"/>
    </source>
</evidence>
<evidence type="ECO:0000313" key="5">
    <source>
        <dbReference type="Proteomes" id="UP000478052"/>
    </source>
</evidence>
<dbReference type="GO" id="GO:0005634">
    <property type="term" value="C:nucleus"/>
    <property type="evidence" value="ECO:0007669"/>
    <property type="project" value="InterPro"/>
</dbReference>
<dbReference type="InterPro" id="IPR003175">
    <property type="entry name" value="CDI_dom"/>
</dbReference>
<feature type="domain" description="Cyclin-dependent kinase inhibitor" evidence="3">
    <location>
        <begin position="42"/>
        <end position="75"/>
    </location>
</feature>